<name>A0AAJ0LYI3_9PEZI</name>
<protein>
    <submittedName>
        <fullName evidence="3">Uncharacterized protein</fullName>
    </submittedName>
</protein>
<reference evidence="3" key="1">
    <citation type="journal article" date="2023" name="Mol. Phylogenet. Evol.">
        <title>Genome-scale phylogeny and comparative genomics of the fungal order Sordariales.</title>
        <authorList>
            <person name="Hensen N."/>
            <person name="Bonometti L."/>
            <person name="Westerberg I."/>
            <person name="Brannstrom I.O."/>
            <person name="Guillou S."/>
            <person name="Cros-Aarteil S."/>
            <person name="Calhoun S."/>
            <person name="Haridas S."/>
            <person name="Kuo A."/>
            <person name="Mondo S."/>
            <person name="Pangilinan J."/>
            <person name="Riley R."/>
            <person name="LaButti K."/>
            <person name="Andreopoulos B."/>
            <person name="Lipzen A."/>
            <person name="Chen C."/>
            <person name="Yan M."/>
            <person name="Daum C."/>
            <person name="Ng V."/>
            <person name="Clum A."/>
            <person name="Steindorff A."/>
            <person name="Ohm R.A."/>
            <person name="Martin F."/>
            <person name="Silar P."/>
            <person name="Natvig D.O."/>
            <person name="Lalanne C."/>
            <person name="Gautier V."/>
            <person name="Ament-Velasquez S.L."/>
            <person name="Kruys A."/>
            <person name="Hutchinson M.I."/>
            <person name="Powell A.J."/>
            <person name="Barry K."/>
            <person name="Miller A.N."/>
            <person name="Grigoriev I.V."/>
            <person name="Debuchy R."/>
            <person name="Gladieux P."/>
            <person name="Hiltunen Thoren M."/>
            <person name="Johannesson H."/>
        </authorList>
    </citation>
    <scope>NUCLEOTIDE SEQUENCE</scope>
    <source>
        <strain evidence="3">CBS 333.67</strain>
    </source>
</reference>
<keyword evidence="4" id="KW-1185">Reference proteome</keyword>
<dbReference type="RefSeq" id="XP_062718154.1">
    <property type="nucleotide sequence ID" value="XM_062869941.1"/>
</dbReference>
<sequence>MDPQHRPSVESGAQGGSRAGSGYLSDDSDAFIAEITKRAGKAERKYWEMPQPLRTFLPIHPENDPYGSKRNAQRILQSRLPAEVGGWIRSVEGSYVCRCVPGLLVFLVFLAFLTFLAPEAYVIHQGTGFRWLWAPMTLGHPHHEALFDASPFKKGMYLHDATGQWRPARLDRSLVPSCPVVVPKSACRFVLPFYDPCSTFATRLAQRDLNPTLVIDEDAHAAALIYLCGVVRLGDKQCQRCQKRRIGTTTPRDPIPVCVSAAPYFHGICANCFAKGGTLQERLNRCSLSKKVEKTEQAKLNRLEGPGMLGGSSPPIVGGTIEEVAFAENLL</sequence>
<dbReference type="GeneID" id="87888770"/>
<evidence type="ECO:0000313" key="4">
    <source>
        <dbReference type="Proteomes" id="UP001273166"/>
    </source>
</evidence>
<keyword evidence="2" id="KW-1133">Transmembrane helix</keyword>
<feature type="region of interest" description="Disordered" evidence="1">
    <location>
        <begin position="1"/>
        <end position="25"/>
    </location>
</feature>
<dbReference type="AlphaFoldDB" id="A0AAJ0LYI3"/>
<dbReference type="EMBL" id="JAUDZG010000007">
    <property type="protein sequence ID" value="KAK3302374.1"/>
    <property type="molecule type" value="Genomic_DNA"/>
</dbReference>
<feature type="transmembrane region" description="Helical" evidence="2">
    <location>
        <begin position="95"/>
        <end position="117"/>
    </location>
</feature>
<gene>
    <name evidence="3" type="ORF">B0T15DRAFT_542768</name>
</gene>
<accession>A0AAJ0LYI3</accession>
<evidence type="ECO:0000256" key="2">
    <source>
        <dbReference type="SAM" id="Phobius"/>
    </source>
</evidence>
<proteinExistence type="predicted"/>
<organism evidence="3 4">
    <name type="scientific">Chaetomium strumarium</name>
    <dbReference type="NCBI Taxonomy" id="1170767"/>
    <lineage>
        <taxon>Eukaryota</taxon>
        <taxon>Fungi</taxon>
        <taxon>Dikarya</taxon>
        <taxon>Ascomycota</taxon>
        <taxon>Pezizomycotina</taxon>
        <taxon>Sordariomycetes</taxon>
        <taxon>Sordariomycetidae</taxon>
        <taxon>Sordariales</taxon>
        <taxon>Chaetomiaceae</taxon>
        <taxon>Chaetomium</taxon>
    </lineage>
</organism>
<evidence type="ECO:0000313" key="3">
    <source>
        <dbReference type="EMBL" id="KAK3302374.1"/>
    </source>
</evidence>
<evidence type="ECO:0000256" key="1">
    <source>
        <dbReference type="SAM" id="MobiDB-lite"/>
    </source>
</evidence>
<comment type="caution">
    <text evidence="3">The sequence shown here is derived from an EMBL/GenBank/DDBJ whole genome shotgun (WGS) entry which is preliminary data.</text>
</comment>
<reference evidence="3" key="2">
    <citation type="submission" date="2023-06" db="EMBL/GenBank/DDBJ databases">
        <authorList>
            <consortium name="Lawrence Berkeley National Laboratory"/>
            <person name="Mondo S.J."/>
            <person name="Hensen N."/>
            <person name="Bonometti L."/>
            <person name="Westerberg I."/>
            <person name="Brannstrom I.O."/>
            <person name="Guillou S."/>
            <person name="Cros-Aarteil S."/>
            <person name="Calhoun S."/>
            <person name="Haridas S."/>
            <person name="Kuo A."/>
            <person name="Pangilinan J."/>
            <person name="Riley R."/>
            <person name="Labutti K."/>
            <person name="Andreopoulos B."/>
            <person name="Lipzen A."/>
            <person name="Chen C."/>
            <person name="Yanf M."/>
            <person name="Daum C."/>
            <person name="Ng V."/>
            <person name="Clum A."/>
            <person name="Steindorff A."/>
            <person name="Ohm R."/>
            <person name="Martin F."/>
            <person name="Silar P."/>
            <person name="Natvig D."/>
            <person name="Lalanne C."/>
            <person name="Gautier V."/>
            <person name="Ament-Velasquez S.L."/>
            <person name="Kruys A."/>
            <person name="Hutchinson M.I."/>
            <person name="Powell A.J."/>
            <person name="Barry K."/>
            <person name="Miller A.N."/>
            <person name="Grigoriev I.V."/>
            <person name="Debuchy R."/>
            <person name="Gladieux P."/>
            <person name="Thoren M.H."/>
            <person name="Johannesson H."/>
        </authorList>
    </citation>
    <scope>NUCLEOTIDE SEQUENCE</scope>
    <source>
        <strain evidence="3">CBS 333.67</strain>
    </source>
</reference>
<keyword evidence="2" id="KW-0472">Membrane</keyword>
<keyword evidence="2" id="KW-0812">Transmembrane</keyword>
<dbReference type="Proteomes" id="UP001273166">
    <property type="component" value="Unassembled WGS sequence"/>
</dbReference>